<dbReference type="InterPro" id="IPR009003">
    <property type="entry name" value="Peptidase_S1_PA"/>
</dbReference>
<reference evidence="3 4" key="1">
    <citation type="submission" date="2018-09" db="EMBL/GenBank/DDBJ databases">
        <title>Murine metabolic-syndrome-specific gut microbial biobank.</title>
        <authorList>
            <person name="Liu C."/>
        </authorList>
    </citation>
    <scope>NUCLEOTIDE SEQUENCE [LARGE SCALE GENOMIC DNA]</scope>
    <source>
        <strain evidence="3 4">8-P5</strain>
    </source>
</reference>
<name>A0A3L7ZNF4_PARDI</name>
<proteinExistence type="predicted"/>
<dbReference type="Pfam" id="PF00089">
    <property type="entry name" value="Trypsin"/>
    <property type="match status" value="1"/>
</dbReference>
<dbReference type="Gene3D" id="2.40.10.10">
    <property type="entry name" value="Trypsin-like serine proteases"/>
    <property type="match status" value="2"/>
</dbReference>
<dbReference type="GO" id="GO:0004252">
    <property type="term" value="F:serine-type endopeptidase activity"/>
    <property type="evidence" value="ECO:0007669"/>
    <property type="project" value="InterPro"/>
</dbReference>
<sequence>MSQKIVHFQYDSVAKKNDIALLKLSTPISFDSSKQPINISNKNTYSSGTTAIVSGWGQIDQYHNTGISQLRKANVTIASCK</sequence>
<accession>A0A3L7ZNF4</accession>
<evidence type="ECO:0000256" key="1">
    <source>
        <dbReference type="ARBA" id="ARBA00023157"/>
    </source>
</evidence>
<comment type="caution">
    <text evidence="3">The sequence shown here is derived from an EMBL/GenBank/DDBJ whole genome shotgun (WGS) entry which is preliminary data.</text>
</comment>
<protein>
    <recommendedName>
        <fullName evidence="2">Peptidase S1 domain-containing protein</fullName>
    </recommendedName>
</protein>
<feature type="domain" description="Peptidase S1" evidence="2">
    <location>
        <begin position="4"/>
        <end position="79"/>
    </location>
</feature>
<dbReference type="SUPFAM" id="SSF50494">
    <property type="entry name" value="Trypsin-like serine proteases"/>
    <property type="match status" value="1"/>
</dbReference>
<dbReference type="PANTHER" id="PTHR24252">
    <property type="entry name" value="ACROSIN-RELATED"/>
    <property type="match status" value="1"/>
</dbReference>
<dbReference type="OrthoDB" id="9813836at2"/>
<dbReference type="InterPro" id="IPR043504">
    <property type="entry name" value="Peptidase_S1_PA_chymotrypsin"/>
</dbReference>
<keyword evidence="1" id="KW-1015">Disulfide bond</keyword>
<evidence type="ECO:0000313" key="3">
    <source>
        <dbReference type="EMBL" id="RLT72467.1"/>
    </source>
</evidence>
<dbReference type="EMBL" id="RAYI01000036">
    <property type="protein sequence ID" value="RLT72467.1"/>
    <property type="molecule type" value="Genomic_DNA"/>
</dbReference>
<dbReference type="PANTHER" id="PTHR24252:SF7">
    <property type="entry name" value="HYALIN"/>
    <property type="match status" value="1"/>
</dbReference>
<dbReference type="AlphaFoldDB" id="A0A3L7ZNF4"/>
<evidence type="ECO:0000313" key="4">
    <source>
        <dbReference type="Proteomes" id="UP000278164"/>
    </source>
</evidence>
<organism evidence="3 4">
    <name type="scientific">Parabacteroides distasonis</name>
    <dbReference type="NCBI Taxonomy" id="823"/>
    <lineage>
        <taxon>Bacteria</taxon>
        <taxon>Pseudomonadati</taxon>
        <taxon>Bacteroidota</taxon>
        <taxon>Bacteroidia</taxon>
        <taxon>Bacteroidales</taxon>
        <taxon>Tannerellaceae</taxon>
        <taxon>Parabacteroides</taxon>
    </lineage>
</organism>
<dbReference type="Proteomes" id="UP000278164">
    <property type="component" value="Unassembled WGS sequence"/>
</dbReference>
<evidence type="ECO:0000259" key="2">
    <source>
        <dbReference type="Pfam" id="PF00089"/>
    </source>
</evidence>
<dbReference type="InterPro" id="IPR001254">
    <property type="entry name" value="Trypsin_dom"/>
</dbReference>
<gene>
    <name evidence="3" type="ORF">D7V78_15565</name>
</gene>
<dbReference type="GO" id="GO:0006508">
    <property type="term" value="P:proteolysis"/>
    <property type="evidence" value="ECO:0007669"/>
    <property type="project" value="InterPro"/>
</dbReference>